<evidence type="ECO:0000313" key="1">
    <source>
        <dbReference type="EMBL" id="PWG80652.1"/>
    </source>
</evidence>
<name>A0A2U2PHC7_9SPHI</name>
<comment type="caution">
    <text evidence="1">The sequence shown here is derived from an EMBL/GenBank/DDBJ whole genome shotgun (WGS) entry which is preliminary data.</text>
</comment>
<sequence length="223" mass="26230">MDMEVNKNARTWIAFLSLTFIQVLSTRQLKELLSRFISSRMPVICSLQILSISFSPIEPYDFRKVYLHDQNEMREEHGVLIDERIKIFQQFFNPPLSRFKYKSQTFHSMTVQTWTRQTGDLRQIHIFRCAIPLDTIIESTDLETGRVADRTPVKGTFYFNIYVFNKQSSRRNMIYITSPDLGFQSFCIDGKYDESVRETIVLGAYEAQEKLKKKVFEISGIHI</sequence>
<protein>
    <submittedName>
        <fullName evidence="1">Uncharacterized protein</fullName>
    </submittedName>
</protein>
<gene>
    <name evidence="1" type="ORF">DDR33_11555</name>
</gene>
<dbReference type="Proteomes" id="UP000245647">
    <property type="component" value="Unassembled WGS sequence"/>
</dbReference>
<dbReference type="EMBL" id="QEAS01000008">
    <property type="protein sequence ID" value="PWG80652.1"/>
    <property type="molecule type" value="Genomic_DNA"/>
</dbReference>
<organism evidence="1 2">
    <name type="scientific">Pararcticibacter amylolyticus</name>
    <dbReference type="NCBI Taxonomy" id="2173175"/>
    <lineage>
        <taxon>Bacteria</taxon>
        <taxon>Pseudomonadati</taxon>
        <taxon>Bacteroidota</taxon>
        <taxon>Sphingobacteriia</taxon>
        <taxon>Sphingobacteriales</taxon>
        <taxon>Sphingobacteriaceae</taxon>
        <taxon>Pararcticibacter</taxon>
    </lineage>
</organism>
<keyword evidence="2" id="KW-1185">Reference proteome</keyword>
<proteinExistence type="predicted"/>
<dbReference type="AlphaFoldDB" id="A0A2U2PHC7"/>
<evidence type="ECO:0000313" key="2">
    <source>
        <dbReference type="Proteomes" id="UP000245647"/>
    </source>
</evidence>
<reference evidence="1 2" key="1">
    <citation type="submission" date="2018-04" db="EMBL/GenBank/DDBJ databases">
        <title>Pedobacter chongqingensis sp. nov., isolated from a rottenly hemp rope.</title>
        <authorList>
            <person name="Cai Y."/>
        </authorList>
    </citation>
    <scope>NUCLEOTIDE SEQUENCE [LARGE SCALE GENOMIC DNA]</scope>
    <source>
        <strain evidence="1 2">FJ4-8</strain>
    </source>
</reference>
<accession>A0A2U2PHC7</accession>